<dbReference type="GO" id="GO:0034599">
    <property type="term" value="P:cellular response to oxidative stress"/>
    <property type="evidence" value="ECO:0007669"/>
    <property type="project" value="InterPro"/>
</dbReference>
<evidence type="ECO:0000256" key="2">
    <source>
        <dbReference type="ARBA" id="ARBA00008661"/>
    </source>
</evidence>
<keyword evidence="7" id="KW-0735">Signal-anchor</keyword>
<dbReference type="GO" id="GO:0005789">
    <property type="term" value="C:endoplasmic reticulum membrane"/>
    <property type="evidence" value="ECO:0007669"/>
    <property type="project" value="InterPro"/>
</dbReference>
<keyword evidence="9" id="KW-0333">Golgi apparatus</keyword>
<dbReference type="Pfam" id="PF12326">
    <property type="entry name" value="EOS1"/>
    <property type="match status" value="1"/>
</dbReference>
<feature type="transmembrane region" description="Helical" evidence="12">
    <location>
        <begin position="271"/>
        <end position="289"/>
    </location>
</feature>
<evidence type="ECO:0000256" key="7">
    <source>
        <dbReference type="ARBA" id="ARBA00022968"/>
    </source>
</evidence>
<dbReference type="AlphaFoldDB" id="A0A9P6W439"/>
<feature type="region of interest" description="Disordered" evidence="11">
    <location>
        <begin position="76"/>
        <end position="171"/>
    </location>
</feature>
<comment type="similarity">
    <text evidence="3">Belongs to the glycosyltransferase 32 family.</text>
</comment>
<dbReference type="Proteomes" id="UP000777482">
    <property type="component" value="Unassembled WGS sequence"/>
</dbReference>
<evidence type="ECO:0000256" key="9">
    <source>
        <dbReference type="ARBA" id="ARBA00023034"/>
    </source>
</evidence>
<keyword evidence="6 12" id="KW-0812">Transmembrane</keyword>
<dbReference type="GO" id="GO:0016758">
    <property type="term" value="F:hexosyltransferase activity"/>
    <property type="evidence" value="ECO:0007669"/>
    <property type="project" value="InterPro"/>
</dbReference>
<evidence type="ECO:0000256" key="8">
    <source>
        <dbReference type="ARBA" id="ARBA00022989"/>
    </source>
</evidence>
<proteinExistence type="inferred from homology"/>
<feature type="transmembrane region" description="Helical" evidence="12">
    <location>
        <begin position="296"/>
        <end position="321"/>
    </location>
</feature>
<dbReference type="Gene3D" id="3.90.550.20">
    <property type="match status" value="1"/>
</dbReference>
<sequence length="1268" mass="140005">MRLRPSAASTSGSDQRGRQTGAFENTEHFVGCANVGIFGLAASDWIASALHGTCNSGGSAGWAPSILDGRVRFREAGAAAQRPQRKRSTSSTTLLNGTPVPEPTGVPIHRKPAVANTGHYSRNFNDDDGDEDSDGSGALEIAPRARTSSRRAILPSEMAPTARPALRRVSSEQGVAAAGAVTTDPNSLPTGQRRAITAEAAISAEISPTRKKRNHIWTPILIFLNFLAVLPGLLGFCYSAARFCSSRHLIWTSLGWNAGGVAEARSTRLDWFISGLWALATAYFTLSLARGLLRRWLVYYTTIPTIIRVVSLQAICWPLTLTTHRVLSFDQPVAAWLICATTAAFCNVIQSWVTSNIVERKDRADRQRWRLFSIAVTAVLGPGVRTDKYRKGERVLSWKRVLWGTVLPFALLGWFTTSALLWQQYTARYKGGGGIDLGHPELNATSSFATSTRGNGSDLSGGSALASADVRVMVLVTSSWTNRSSANRHTFRETSVRLFPRATSSIAVEYRFLLGTPPSPHVGTRSGPGIAAESKEFGDILLVPAHDTYEHLSKKIYEGWKWASGLDVDYVLKTDDDILLRMDVVAKELGKLGRRREYWRGFAYWDIPAIKDASNKNADFAYDLPTFPPYTAGALHILSKDLVDLISPPAASRLFVKNEDQNLGLWLYPSGVRPIHDYRIQQAQVCENDMIAKHFGSQYVEPSGFGPREMYANIRAGRKQCDGFLRRWCGVCYPSCRGRDNHWRSWGFACDDLRGATLSERSQSRPSSALDAPVRVPPETFVVGSPGDPWIIPGVLSRHSSPFSATNDWHLLYMLCWTTGADTFQERHYQAIETIWTHEPRAVLILFSTSLPNDFFDDYTRQGYSIHVVRVGQNELLERHWYLGPQSRGWLEKWDEWQSGPNFFSHLTDYLRYLFLFKYGGTYLDMDAPWVRSPPQSDVEFIGADYSTLTSDLEWTLDEDGMYLAPGVMRFRRGWTVFRDAAEHAFSVAYTPDCFGCVGPRAITRAIGARRYQLEQSGLTIVPSHVLYPYNWIGAHELVRARPVGEAVAELAKLARSSWSIHLFGKMTNHLRIQPGSIAAEVFAAFNLGVPRKTGLLSSGDTELARPSPDWESGPQLRVPRNYTYRTRTDLETIETAHVDLLGSLNGRFDGLDLIYVRGVPPASTGLAATIRLATSRGGRVVLSAGSGSSGVWARTHRGEADPAGGGSVEVELGAQQANLRAINSILRGIAYVPPALPHSAEFDLLRIEVLWAGVQLQGETFVSLAAA</sequence>
<dbReference type="PANTHER" id="PTHR28147">
    <property type="entry name" value="N-GLYCOSYLATION PROTEIN EOS1"/>
    <property type="match status" value="1"/>
</dbReference>
<evidence type="ECO:0000256" key="10">
    <source>
        <dbReference type="ARBA" id="ARBA00023136"/>
    </source>
</evidence>
<dbReference type="InterPro" id="IPR007577">
    <property type="entry name" value="GlycoTrfase_DXD_sugar-bd_CS"/>
</dbReference>
<comment type="caution">
    <text evidence="13">The sequence shown here is derived from an EMBL/GenBank/DDBJ whole genome shotgun (WGS) entry which is preliminary data.</text>
</comment>
<protein>
    <submittedName>
        <fullName evidence="13">Uncharacterized protein</fullName>
    </submittedName>
</protein>
<comment type="subcellular location">
    <subcellularLocation>
        <location evidence="1">Golgi apparatus membrane</location>
        <topology evidence="1">Single-pass type II membrane protein</topology>
    </subcellularLocation>
</comment>
<evidence type="ECO:0000256" key="12">
    <source>
        <dbReference type="SAM" id="Phobius"/>
    </source>
</evidence>
<evidence type="ECO:0000256" key="6">
    <source>
        <dbReference type="ARBA" id="ARBA00022692"/>
    </source>
</evidence>
<dbReference type="PANTHER" id="PTHR28147:SF1">
    <property type="entry name" value="N-GLYCOSYLATION PROTEIN EOS1"/>
    <property type="match status" value="1"/>
</dbReference>
<dbReference type="SUPFAM" id="SSF53448">
    <property type="entry name" value="Nucleotide-diphospho-sugar transferases"/>
    <property type="match status" value="1"/>
</dbReference>
<evidence type="ECO:0000256" key="3">
    <source>
        <dbReference type="ARBA" id="ARBA00009003"/>
    </source>
</evidence>
<evidence type="ECO:0000256" key="5">
    <source>
        <dbReference type="ARBA" id="ARBA00022679"/>
    </source>
</evidence>
<dbReference type="Pfam" id="PF01762">
    <property type="entry name" value="Galactosyl_T"/>
    <property type="match status" value="1"/>
</dbReference>
<reference evidence="13 14" key="1">
    <citation type="submission" date="2020-11" db="EMBL/GenBank/DDBJ databases">
        <title>Kefir isolates.</title>
        <authorList>
            <person name="Marcisauskas S."/>
            <person name="Kim Y."/>
            <person name="Blasche S."/>
        </authorList>
    </citation>
    <scope>NUCLEOTIDE SEQUENCE [LARGE SCALE GENOMIC DNA]</scope>
    <source>
        <strain evidence="13 14">KR</strain>
    </source>
</reference>
<keyword evidence="4" id="KW-0328">Glycosyltransferase</keyword>
<dbReference type="OrthoDB" id="2139606at2759"/>
<dbReference type="GO" id="GO:0006487">
    <property type="term" value="P:protein N-linked glycosylation"/>
    <property type="evidence" value="ECO:0007669"/>
    <property type="project" value="TreeGrafter"/>
</dbReference>
<evidence type="ECO:0000313" key="14">
    <source>
        <dbReference type="Proteomes" id="UP000777482"/>
    </source>
</evidence>
<dbReference type="Pfam" id="PF04488">
    <property type="entry name" value="Gly_transf_sug"/>
    <property type="match status" value="1"/>
</dbReference>
<dbReference type="InterPro" id="IPR029044">
    <property type="entry name" value="Nucleotide-diphossugar_trans"/>
</dbReference>
<dbReference type="InterPro" id="IPR002659">
    <property type="entry name" value="Glyco_trans_31"/>
</dbReference>
<feature type="transmembrane region" description="Helical" evidence="12">
    <location>
        <begin position="220"/>
        <end position="241"/>
    </location>
</feature>
<accession>A0A9P6W439</accession>
<dbReference type="GO" id="GO:0000139">
    <property type="term" value="C:Golgi membrane"/>
    <property type="evidence" value="ECO:0007669"/>
    <property type="project" value="UniProtKB-SubCell"/>
</dbReference>
<gene>
    <name evidence="13" type="ORF">C6P46_001901</name>
</gene>
<feature type="transmembrane region" description="Helical" evidence="12">
    <location>
        <begin position="401"/>
        <end position="422"/>
    </location>
</feature>
<feature type="transmembrane region" description="Helical" evidence="12">
    <location>
        <begin position="333"/>
        <end position="353"/>
    </location>
</feature>
<dbReference type="Gene3D" id="3.90.550.50">
    <property type="match status" value="1"/>
</dbReference>
<evidence type="ECO:0000256" key="4">
    <source>
        <dbReference type="ARBA" id="ARBA00022676"/>
    </source>
</evidence>
<dbReference type="EMBL" id="PUHQ01000016">
    <property type="protein sequence ID" value="KAG0664041.1"/>
    <property type="molecule type" value="Genomic_DNA"/>
</dbReference>
<keyword evidence="8 12" id="KW-1133">Transmembrane helix</keyword>
<organism evidence="13 14">
    <name type="scientific">Rhodotorula mucilaginosa</name>
    <name type="common">Yeast</name>
    <name type="synonym">Rhodotorula rubra</name>
    <dbReference type="NCBI Taxonomy" id="5537"/>
    <lineage>
        <taxon>Eukaryota</taxon>
        <taxon>Fungi</taxon>
        <taxon>Dikarya</taxon>
        <taxon>Basidiomycota</taxon>
        <taxon>Pucciniomycotina</taxon>
        <taxon>Microbotryomycetes</taxon>
        <taxon>Sporidiobolales</taxon>
        <taxon>Sporidiobolaceae</taxon>
        <taxon>Rhodotorula</taxon>
    </lineage>
</organism>
<keyword evidence="10 12" id="KW-0472">Membrane</keyword>
<name>A0A9P6W439_RHOMI</name>
<evidence type="ECO:0000313" key="13">
    <source>
        <dbReference type="EMBL" id="KAG0664041.1"/>
    </source>
</evidence>
<comment type="similarity">
    <text evidence="2">Belongs to the glycosyltransferase 31 family.</text>
</comment>
<keyword evidence="14" id="KW-1185">Reference proteome</keyword>
<keyword evidence="5" id="KW-0808">Transferase</keyword>
<evidence type="ECO:0000256" key="11">
    <source>
        <dbReference type="SAM" id="MobiDB-lite"/>
    </source>
</evidence>
<evidence type="ECO:0000256" key="1">
    <source>
        <dbReference type="ARBA" id="ARBA00004323"/>
    </source>
</evidence>
<dbReference type="InterPro" id="IPR021100">
    <property type="entry name" value="N-glycosylation_EOS1"/>
</dbReference>